<dbReference type="EMBL" id="CP048649">
    <property type="protein sequence ID" value="QIB70559.1"/>
    <property type="molecule type" value="Genomic_DNA"/>
</dbReference>
<keyword evidence="2" id="KW-1185">Reference proteome</keyword>
<reference evidence="1 2" key="1">
    <citation type="submission" date="2020-02" db="EMBL/GenBank/DDBJ databases">
        <authorList>
            <person name="Kim Y.B."/>
            <person name="Roh S.W."/>
        </authorList>
    </citation>
    <scope>NUCLEOTIDE SEQUENCE [LARGE SCALE GENOMIC DNA]</scope>
    <source>
        <strain evidence="1 2">DSM 103574</strain>
    </source>
</reference>
<proteinExistence type="predicted"/>
<sequence>MKVRCIDTKRLDGEGQYQSLKVGMEYTVLAIEFYDKSESSFSESIGDFILYRIKDNDGIVIPFPAKLFEITSEELSACWVVNKEKDGSYSILPKLWSRLGFWEDYYNDEDTAIDEFEKAEREMLLQE</sequence>
<accession>A0A858BZ97</accession>
<organism evidence="1 2">
    <name type="scientific">Aminipila butyrica</name>
    <dbReference type="NCBI Taxonomy" id="433296"/>
    <lineage>
        <taxon>Bacteria</taxon>
        <taxon>Bacillati</taxon>
        <taxon>Bacillota</taxon>
        <taxon>Clostridia</taxon>
        <taxon>Peptostreptococcales</taxon>
        <taxon>Anaerovoracaceae</taxon>
        <taxon>Aminipila</taxon>
    </lineage>
</organism>
<gene>
    <name evidence="1" type="ORF">Ami103574_15215</name>
</gene>
<evidence type="ECO:0000313" key="1">
    <source>
        <dbReference type="EMBL" id="QIB70559.1"/>
    </source>
</evidence>
<name>A0A858BZ97_9FIRM</name>
<dbReference type="RefSeq" id="WP_163067796.1">
    <property type="nucleotide sequence ID" value="NZ_CP048649.1"/>
</dbReference>
<protein>
    <submittedName>
        <fullName evidence="1">Uncharacterized protein</fullName>
    </submittedName>
</protein>
<dbReference type="Proteomes" id="UP000466848">
    <property type="component" value="Chromosome"/>
</dbReference>
<evidence type="ECO:0000313" key="2">
    <source>
        <dbReference type="Proteomes" id="UP000466848"/>
    </source>
</evidence>
<dbReference type="KEGG" id="abut:Ami103574_15215"/>
<dbReference type="AlphaFoldDB" id="A0A858BZ97"/>